<dbReference type="RefSeq" id="WP_260116462.1">
    <property type="nucleotide sequence ID" value="NZ_CP093361.1"/>
</dbReference>
<name>A0A976RRQ3_9LACO</name>
<dbReference type="AlphaFoldDB" id="A0A976RRQ3"/>
<gene>
    <name evidence="1" type="ORF">MOO44_07185</name>
</gene>
<reference evidence="1" key="1">
    <citation type="journal article" date="2022" name="Int. J. Syst. Evol. Microbiol.">
        <title>Apilactobacillus apisilvae sp. nov., Nicolia spurrieriana gen. nov. sp. nov., Bombilactobacillus folatiphilus sp. nov. and Bombilactobacillus thymidiniphilus sp. nov., four new lactic acid bacterial isolates from stingless bees Tetragonula carbonaria and Austroplebeia australis.</title>
        <authorList>
            <person name="Oliphant S.A."/>
            <person name="Watson-Haigh N.S."/>
            <person name="Sumby K.M."/>
            <person name="Gardner J."/>
            <person name="Groom S."/>
            <person name="Jiranek V."/>
        </authorList>
    </citation>
    <scope>NUCLEOTIDE SEQUENCE</scope>
    <source>
        <strain evidence="1">SGEP1_A5</strain>
    </source>
</reference>
<dbReference type="KEGG" id="lbe:MOO44_07185"/>
<keyword evidence="2" id="KW-1185">Reference proteome</keyword>
<organism evidence="1 2">
    <name type="scientific">Nicoliella spurrieriana</name>
    <dbReference type="NCBI Taxonomy" id="2925830"/>
    <lineage>
        <taxon>Bacteria</taxon>
        <taxon>Bacillati</taxon>
        <taxon>Bacillota</taxon>
        <taxon>Bacilli</taxon>
        <taxon>Lactobacillales</taxon>
        <taxon>Lactobacillaceae</taxon>
        <taxon>Nicoliella</taxon>
    </lineage>
</organism>
<sequence length="170" mass="19726">MNFQAMLINAVNYYRQYEQHNQLHPLPETRFKNAVVALDVSFAELAAQIGWFMAKADRKAVTKDELLVQYTRVLRGCLLVANLRNWNRNILVDDQQLAKLGRQLTQTDFSKLYLATKNMLNAAYFKHSETDFNHAWKLLLKLGLADLHFSQKEIATEFDHQCGVESIDHQ</sequence>
<evidence type="ECO:0000313" key="2">
    <source>
        <dbReference type="Proteomes" id="UP000831181"/>
    </source>
</evidence>
<proteinExistence type="predicted"/>
<protein>
    <submittedName>
        <fullName evidence="1">2-deoxyuridine 5-triphosphate nucleotidohydrolase</fullName>
    </submittedName>
</protein>
<dbReference type="Proteomes" id="UP000831181">
    <property type="component" value="Chromosome"/>
</dbReference>
<evidence type="ECO:0000313" key="1">
    <source>
        <dbReference type="EMBL" id="UQS86660.1"/>
    </source>
</evidence>
<accession>A0A976RRQ3</accession>
<dbReference type="EMBL" id="CP093361">
    <property type="protein sequence ID" value="UQS86660.1"/>
    <property type="molecule type" value="Genomic_DNA"/>
</dbReference>